<evidence type="ECO:0000313" key="1">
    <source>
        <dbReference type="EMBL" id="SQF25856.1"/>
    </source>
</evidence>
<protein>
    <submittedName>
        <fullName evidence="1">Uncharacterized protein</fullName>
    </submittedName>
</protein>
<dbReference type="Proteomes" id="UP000249634">
    <property type="component" value="Chromosome 1"/>
</dbReference>
<sequence>MKTTKNTALAIVPSTLLLGLTVAQTTDADYYTVQNGRLVLLNC</sequence>
<name>A0A2X3V0B8_STRTR</name>
<reference evidence="1 2" key="1">
    <citation type="submission" date="2018-06" db="EMBL/GenBank/DDBJ databases">
        <authorList>
            <consortium name="Pathogen Informatics"/>
            <person name="Doyle S."/>
        </authorList>
    </citation>
    <scope>NUCLEOTIDE SEQUENCE [LARGE SCALE GENOMIC DNA]</scope>
    <source>
        <strain evidence="1 2">NCTC12958</strain>
    </source>
</reference>
<dbReference type="EMBL" id="LS483339">
    <property type="protein sequence ID" value="SQF25856.1"/>
    <property type="molecule type" value="Genomic_DNA"/>
</dbReference>
<gene>
    <name evidence="1" type="ORF">NCTC12958_02087</name>
</gene>
<dbReference type="AlphaFoldDB" id="A0A2X3V0B8"/>
<accession>A0A2X3V0B8</accession>
<organism evidence="1 2">
    <name type="scientific">Streptococcus thermophilus</name>
    <dbReference type="NCBI Taxonomy" id="1308"/>
    <lineage>
        <taxon>Bacteria</taxon>
        <taxon>Bacillati</taxon>
        <taxon>Bacillota</taxon>
        <taxon>Bacilli</taxon>
        <taxon>Lactobacillales</taxon>
        <taxon>Streptococcaceae</taxon>
        <taxon>Streptococcus</taxon>
    </lineage>
</organism>
<proteinExistence type="predicted"/>
<evidence type="ECO:0000313" key="2">
    <source>
        <dbReference type="Proteomes" id="UP000249634"/>
    </source>
</evidence>